<organism evidence="2 3">
    <name type="scientific">Drosophila madeirensis</name>
    <name type="common">Fruit fly</name>
    <dbReference type="NCBI Taxonomy" id="30013"/>
    <lineage>
        <taxon>Eukaryota</taxon>
        <taxon>Metazoa</taxon>
        <taxon>Ecdysozoa</taxon>
        <taxon>Arthropoda</taxon>
        <taxon>Hexapoda</taxon>
        <taxon>Insecta</taxon>
        <taxon>Pterygota</taxon>
        <taxon>Neoptera</taxon>
        <taxon>Endopterygota</taxon>
        <taxon>Diptera</taxon>
        <taxon>Brachycera</taxon>
        <taxon>Muscomorpha</taxon>
        <taxon>Ephydroidea</taxon>
        <taxon>Drosophilidae</taxon>
        <taxon>Drosophila</taxon>
        <taxon>Sophophora</taxon>
    </lineage>
</organism>
<dbReference type="EMBL" id="AP029263">
    <property type="protein sequence ID" value="BFF92505.1"/>
    <property type="molecule type" value="Genomic_DNA"/>
</dbReference>
<evidence type="ECO:0000256" key="1">
    <source>
        <dbReference type="SAM" id="MobiDB-lite"/>
    </source>
</evidence>
<feature type="compositionally biased region" description="Low complexity" evidence="1">
    <location>
        <begin position="108"/>
        <end position="122"/>
    </location>
</feature>
<proteinExistence type="predicted"/>
<feature type="compositionally biased region" description="Low complexity" evidence="1">
    <location>
        <begin position="59"/>
        <end position="68"/>
    </location>
</feature>
<name>A0AAU9FA42_DROMD</name>
<accession>A0AAU9FA42</accession>
<evidence type="ECO:0000313" key="2">
    <source>
        <dbReference type="EMBL" id="BFF92505.1"/>
    </source>
</evidence>
<gene>
    <name evidence="2" type="ORF">DMAD_10545</name>
</gene>
<dbReference type="AlphaFoldDB" id="A0AAU9FA42"/>
<dbReference type="GO" id="GO:0003677">
    <property type="term" value="F:DNA binding"/>
    <property type="evidence" value="ECO:0007669"/>
    <property type="project" value="UniProtKB-KW"/>
</dbReference>
<sequence length="133" mass="14147">MGLAMPPMPPRTPAPLLLRHCSMDADSDEEKERMALDEDDAAIDVEADEEHDAETMHETTPMRSSTPLTLPLSLSLAMPLAEMCTKSGNCLERNESLATGSTQSMPMDATSTTTGSSAAASGDADKSINQKAY</sequence>
<feature type="compositionally biased region" description="Polar residues" evidence="1">
    <location>
        <begin position="96"/>
        <end position="105"/>
    </location>
</feature>
<protein>
    <submittedName>
        <fullName evidence="2">Homeobox protein Hmx</fullName>
    </submittedName>
</protein>
<keyword evidence="2" id="KW-0371">Homeobox</keyword>
<keyword evidence="3" id="KW-1185">Reference proteome</keyword>
<dbReference type="Proteomes" id="UP001500889">
    <property type="component" value="Chromosome O"/>
</dbReference>
<feature type="region of interest" description="Disordered" evidence="1">
    <location>
        <begin position="95"/>
        <end position="133"/>
    </location>
</feature>
<reference evidence="2 3" key="1">
    <citation type="submission" date="2024-02" db="EMBL/GenBank/DDBJ databases">
        <title>A chromosome-level genome assembly of Drosophila madeirensis, a fruit fly species endemic to Madeira island.</title>
        <authorList>
            <person name="Tomihara K."/>
            <person name="Llopart A."/>
            <person name="Yamamoto D."/>
        </authorList>
    </citation>
    <scope>NUCLEOTIDE SEQUENCE [LARGE SCALE GENOMIC DNA]</scope>
    <source>
        <strain evidence="2 3">RF1</strain>
    </source>
</reference>
<feature type="compositionally biased region" description="Basic and acidic residues" evidence="1">
    <location>
        <begin position="123"/>
        <end position="133"/>
    </location>
</feature>
<keyword evidence="2" id="KW-0238">DNA-binding</keyword>
<feature type="region of interest" description="Disordered" evidence="1">
    <location>
        <begin position="49"/>
        <end position="68"/>
    </location>
</feature>
<evidence type="ECO:0000313" key="3">
    <source>
        <dbReference type="Proteomes" id="UP001500889"/>
    </source>
</evidence>